<dbReference type="RefSeq" id="WP_191618865.1">
    <property type="nucleotide sequence ID" value="NZ_JACYFG010000051.1"/>
</dbReference>
<name>A0A927IJE5_9BACT</name>
<evidence type="ECO:0000313" key="2">
    <source>
        <dbReference type="EMBL" id="MBD5781784.1"/>
    </source>
</evidence>
<dbReference type="InterPro" id="IPR011990">
    <property type="entry name" value="TPR-like_helical_dom_sf"/>
</dbReference>
<protein>
    <recommendedName>
        <fullName evidence="4">Tetratricopeptide repeat protein</fullName>
    </recommendedName>
</protein>
<dbReference type="EMBL" id="JACYFG010000051">
    <property type="protein sequence ID" value="MBD5781784.1"/>
    <property type="molecule type" value="Genomic_DNA"/>
</dbReference>
<sequence>MGRDVEQPTGGKQPSQVRHSSRSDAISSNYQEAKAAMNRGHSLATSSALAEAIDAYSEAIRILDTLPPSQETSNSLGAALMNRGQLLHQCHGLEQAERALQDFQRAARLLTPLKRATWPRRNLNGVLLNQANLLLDLQLPSDALHVANTAIETVRFERHADPTDTELAVLAARSYCDAVGQLLPTLPPPEQDRLAQQANKHSQSALAHIRALRPYLPHEPFAQASQRLFHFGCLLLATLLPAELPHLIAHHFQDLQDERTRTQLINTSREAIQLALQEISKTAKSPHTSPQDQDSLAQLSQRLGELHQQLPFL</sequence>
<organism evidence="2 3">
    <name type="scientific">Pelagicoccus enzymogenes</name>
    <dbReference type="NCBI Taxonomy" id="2773457"/>
    <lineage>
        <taxon>Bacteria</taxon>
        <taxon>Pseudomonadati</taxon>
        <taxon>Verrucomicrobiota</taxon>
        <taxon>Opitutia</taxon>
        <taxon>Puniceicoccales</taxon>
        <taxon>Pelagicoccaceae</taxon>
        <taxon>Pelagicoccus</taxon>
    </lineage>
</organism>
<dbReference type="AlphaFoldDB" id="A0A927IJE5"/>
<feature type="region of interest" description="Disordered" evidence="1">
    <location>
        <begin position="1"/>
        <end position="24"/>
    </location>
</feature>
<comment type="caution">
    <text evidence="2">The sequence shown here is derived from an EMBL/GenBank/DDBJ whole genome shotgun (WGS) entry which is preliminary data.</text>
</comment>
<evidence type="ECO:0008006" key="4">
    <source>
        <dbReference type="Google" id="ProtNLM"/>
    </source>
</evidence>
<dbReference type="Gene3D" id="1.25.40.10">
    <property type="entry name" value="Tetratricopeptide repeat domain"/>
    <property type="match status" value="1"/>
</dbReference>
<dbReference type="SUPFAM" id="SSF48452">
    <property type="entry name" value="TPR-like"/>
    <property type="match status" value="1"/>
</dbReference>
<reference evidence="2" key="1">
    <citation type="submission" date="2020-09" db="EMBL/GenBank/DDBJ databases">
        <title>Pelagicoccus enzymogenes sp. nov. with an EPS production, isolated from marine sediment.</title>
        <authorList>
            <person name="Feng X."/>
        </authorList>
    </citation>
    <scope>NUCLEOTIDE SEQUENCE</scope>
    <source>
        <strain evidence="2">NFK12</strain>
    </source>
</reference>
<evidence type="ECO:0000313" key="3">
    <source>
        <dbReference type="Proteomes" id="UP000622317"/>
    </source>
</evidence>
<evidence type="ECO:0000256" key="1">
    <source>
        <dbReference type="SAM" id="MobiDB-lite"/>
    </source>
</evidence>
<gene>
    <name evidence="2" type="ORF">IEN85_19945</name>
</gene>
<dbReference type="Proteomes" id="UP000622317">
    <property type="component" value="Unassembled WGS sequence"/>
</dbReference>
<proteinExistence type="predicted"/>
<keyword evidence="3" id="KW-1185">Reference proteome</keyword>
<accession>A0A927IJE5</accession>
<feature type="compositionally biased region" description="Polar residues" evidence="1">
    <location>
        <begin position="10"/>
        <end position="24"/>
    </location>
</feature>